<keyword evidence="2" id="KW-1185">Reference proteome</keyword>
<dbReference type="EMBL" id="PKPP01005405">
    <property type="protein sequence ID" value="PWA60260.1"/>
    <property type="molecule type" value="Genomic_DNA"/>
</dbReference>
<gene>
    <name evidence="1" type="ORF">CTI12_AA383870</name>
</gene>
<proteinExistence type="predicted"/>
<evidence type="ECO:0000313" key="1">
    <source>
        <dbReference type="EMBL" id="PWA60260.1"/>
    </source>
</evidence>
<organism evidence="1 2">
    <name type="scientific">Artemisia annua</name>
    <name type="common">Sweet wormwood</name>
    <dbReference type="NCBI Taxonomy" id="35608"/>
    <lineage>
        <taxon>Eukaryota</taxon>
        <taxon>Viridiplantae</taxon>
        <taxon>Streptophyta</taxon>
        <taxon>Embryophyta</taxon>
        <taxon>Tracheophyta</taxon>
        <taxon>Spermatophyta</taxon>
        <taxon>Magnoliopsida</taxon>
        <taxon>eudicotyledons</taxon>
        <taxon>Gunneridae</taxon>
        <taxon>Pentapetalae</taxon>
        <taxon>asterids</taxon>
        <taxon>campanulids</taxon>
        <taxon>Asterales</taxon>
        <taxon>Asteraceae</taxon>
        <taxon>Asteroideae</taxon>
        <taxon>Anthemideae</taxon>
        <taxon>Artemisiinae</taxon>
        <taxon>Artemisia</taxon>
    </lineage>
</organism>
<dbReference type="AlphaFoldDB" id="A0A2U1MG73"/>
<dbReference type="Proteomes" id="UP000245207">
    <property type="component" value="Unassembled WGS sequence"/>
</dbReference>
<accession>A0A2U1MG73</accession>
<comment type="caution">
    <text evidence="1">The sequence shown here is derived from an EMBL/GenBank/DDBJ whole genome shotgun (WGS) entry which is preliminary data.</text>
</comment>
<sequence>MDQWLMGIVMVEADYKSPELIDHVLWNYPLASEIWHKVFVSLDLSFPAINTVAASFEWVEDL</sequence>
<evidence type="ECO:0000313" key="2">
    <source>
        <dbReference type="Proteomes" id="UP000245207"/>
    </source>
</evidence>
<reference evidence="1 2" key="1">
    <citation type="journal article" date="2018" name="Mol. Plant">
        <title>The genome of Artemisia annua provides insight into the evolution of Asteraceae family and artemisinin biosynthesis.</title>
        <authorList>
            <person name="Shen Q."/>
            <person name="Zhang L."/>
            <person name="Liao Z."/>
            <person name="Wang S."/>
            <person name="Yan T."/>
            <person name="Shi P."/>
            <person name="Liu M."/>
            <person name="Fu X."/>
            <person name="Pan Q."/>
            <person name="Wang Y."/>
            <person name="Lv Z."/>
            <person name="Lu X."/>
            <person name="Zhang F."/>
            <person name="Jiang W."/>
            <person name="Ma Y."/>
            <person name="Chen M."/>
            <person name="Hao X."/>
            <person name="Li L."/>
            <person name="Tang Y."/>
            <person name="Lv G."/>
            <person name="Zhou Y."/>
            <person name="Sun X."/>
            <person name="Brodelius P.E."/>
            <person name="Rose J.K.C."/>
            <person name="Tang K."/>
        </authorList>
    </citation>
    <scope>NUCLEOTIDE SEQUENCE [LARGE SCALE GENOMIC DNA]</scope>
    <source>
        <strain evidence="2">cv. Huhao1</strain>
        <tissue evidence="1">Leaf</tissue>
    </source>
</reference>
<name>A0A2U1MG73_ARTAN</name>
<dbReference type="OrthoDB" id="1906820at2759"/>
<protein>
    <submittedName>
        <fullName evidence="1">Uncharacterized protein</fullName>
    </submittedName>
</protein>